<evidence type="ECO:0000313" key="6">
    <source>
        <dbReference type="EMBL" id="KAG0313726.1"/>
    </source>
</evidence>
<evidence type="ECO:0000256" key="5">
    <source>
        <dbReference type="SAM" id="MobiDB-lite"/>
    </source>
</evidence>
<feature type="compositionally biased region" description="Polar residues" evidence="5">
    <location>
        <begin position="52"/>
        <end position="65"/>
    </location>
</feature>
<dbReference type="Proteomes" id="UP000823405">
    <property type="component" value="Unassembled WGS sequence"/>
</dbReference>
<sequence>MAKKDKKGENTVQNKEIFQRMNFLYQAAMCMATITMPPPTKSSGNKTKDSQPGDNATESQATTDNILTDTTSCEMVGGPALVSAIPPAVATTSPSDADMNNRLQRPRKLSRKKTRKLLRERKNKVAMEQISDHGSHHRLTTSNKRYDPCPLSGTARFYASTLLEVGRKNVIRIGPTIKRSVCQRCEALLIPSISCEVRVEATPQLNTQVICTACGAFRRYFCMPGKGIEGDRWESEEAIGREGKDTETGPDSATTSSATTPTETYDVRNDNAGLEDSVTESAQGMEGLILQEDVV</sequence>
<gene>
    <name evidence="6" type="primary">RPP21</name>
    <name evidence="6" type="ORF">BGZ97_009965</name>
</gene>
<feature type="compositionally biased region" description="Low complexity" evidence="5">
    <location>
        <begin position="249"/>
        <end position="264"/>
    </location>
</feature>
<protein>
    <submittedName>
        <fullName evidence="6">Ribonuclease P protein subunit p21</fullName>
    </submittedName>
</protein>
<dbReference type="Gene3D" id="6.20.50.20">
    <property type="match status" value="1"/>
</dbReference>
<evidence type="ECO:0000256" key="2">
    <source>
        <dbReference type="ARBA" id="ARBA00022723"/>
    </source>
</evidence>
<keyword evidence="1" id="KW-0819">tRNA processing</keyword>
<feature type="region of interest" description="Disordered" evidence="5">
    <location>
        <begin position="237"/>
        <end position="295"/>
    </location>
</feature>
<evidence type="ECO:0000313" key="7">
    <source>
        <dbReference type="Proteomes" id="UP000823405"/>
    </source>
</evidence>
<dbReference type="PANTHER" id="PTHR14742:SF0">
    <property type="entry name" value="RIBONUCLEASE P PROTEIN SUBUNIT P21"/>
    <property type="match status" value="1"/>
</dbReference>
<evidence type="ECO:0000256" key="1">
    <source>
        <dbReference type="ARBA" id="ARBA00022694"/>
    </source>
</evidence>
<organism evidence="6 7">
    <name type="scientific">Linnemannia gamsii</name>
    <dbReference type="NCBI Taxonomy" id="64522"/>
    <lineage>
        <taxon>Eukaryota</taxon>
        <taxon>Fungi</taxon>
        <taxon>Fungi incertae sedis</taxon>
        <taxon>Mucoromycota</taxon>
        <taxon>Mortierellomycotina</taxon>
        <taxon>Mortierellomycetes</taxon>
        <taxon>Mortierellales</taxon>
        <taxon>Mortierellaceae</taxon>
        <taxon>Linnemannia</taxon>
    </lineage>
</organism>
<name>A0A9P6UP71_9FUNG</name>
<dbReference type="OrthoDB" id="128536at2759"/>
<accession>A0A9P6UP71</accession>
<dbReference type="AlphaFoldDB" id="A0A9P6UP71"/>
<feature type="region of interest" description="Disordered" evidence="5">
    <location>
        <begin position="89"/>
        <end position="109"/>
    </location>
</feature>
<dbReference type="InterPro" id="IPR007175">
    <property type="entry name" value="Rpr2/Snm1/Rpp21"/>
</dbReference>
<feature type="compositionally biased region" description="Basic and acidic residues" evidence="5">
    <location>
        <begin position="237"/>
        <end position="247"/>
    </location>
</feature>
<dbReference type="GO" id="GO:0005655">
    <property type="term" value="C:nucleolar ribonuclease P complex"/>
    <property type="evidence" value="ECO:0007669"/>
    <property type="project" value="TreeGrafter"/>
</dbReference>
<dbReference type="GO" id="GO:0046872">
    <property type="term" value="F:metal ion binding"/>
    <property type="evidence" value="ECO:0007669"/>
    <property type="project" value="UniProtKB-KW"/>
</dbReference>
<feature type="region of interest" description="Disordered" evidence="5">
    <location>
        <begin position="36"/>
        <end position="65"/>
    </location>
</feature>
<dbReference type="EMBL" id="JAAAIN010000496">
    <property type="protein sequence ID" value="KAG0313726.1"/>
    <property type="molecule type" value="Genomic_DNA"/>
</dbReference>
<comment type="caution">
    <text evidence="6">The sequence shown here is derived from an EMBL/GenBank/DDBJ whole genome shotgun (WGS) entry which is preliminary data.</text>
</comment>
<keyword evidence="3" id="KW-0862">Zinc</keyword>
<evidence type="ECO:0000256" key="3">
    <source>
        <dbReference type="ARBA" id="ARBA00022833"/>
    </source>
</evidence>
<dbReference type="PANTHER" id="PTHR14742">
    <property type="entry name" value="RIBONUCLEASE P SUBUNIT P21"/>
    <property type="match status" value="1"/>
</dbReference>
<proteinExistence type="inferred from homology"/>
<keyword evidence="7" id="KW-1185">Reference proteome</keyword>
<comment type="similarity">
    <text evidence="4">Belongs to the eukaryotic/archaeal RNase P protein component 4 family.</text>
</comment>
<evidence type="ECO:0000256" key="4">
    <source>
        <dbReference type="ARBA" id="ARBA00038402"/>
    </source>
</evidence>
<reference evidence="6" key="1">
    <citation type="journal article" date="2020" name="Fungal Divers.">
        <title>Resolving the Mortierellaceae phylogeny through synthesis of multi-gene phylogenetics and phylogenomics.</title>
        <authorList>
            <person name="Vandepol N."/>
            <person name="Liber J."/>
            <person name="Desiro A."/>
            <person name="Na H."/>
            <person name="Kennedy M."/>
            <person name="Barry K."/>
            <person name="Grigoriev I.V."/>
            <person name="Miller A.N."/>
            <person name="O'Donnell K."/>
            <person name="Stajich J.E."/>
            <person name="Bonito G."/>
        </authorList>
    </citation>
    <scope>NUCLEOTIDE SEQUENCE</scope>
    <source>
        <strain evidence="6">NVP60</strain>
    </source>
</reference>
<dbReference type="Pfam" id="PF04032">
    <property type="entry name" value="Rpr2"/>
    <property type="match status" value="1"/>
</dbReference>
<dbReference type="GO" id="GO:0008033">
    <property type="term" value="P:tRNA processing"/>
    <property type="evidence" value="ECO:0007669"/>
    <property type="project" value="UniProtKB-KW"/>
</dbReference>
<keyword evidence="2" id="KW-0479">Metal-binding</keyword>